<feature type="transmembrane region" description="Helical" evidence="1">
    <location>
        <begin position="23"/>
        <end position="52"/>
    </location>
</feature>
<evidence type="ECO:0000313" key="2">
    <source>
        <dbReference type="EMBL" id="GHD42284.1"/>
    </source>
</evidence>
<dbReference type="EMBL" id="BMZS01000002">
    <property type="protein sequence ID" value="GHD42284.1"/>
    <property type="molecule type" value="Genomic_DNA"/>
</dbReference>
<gene>
    <name evidence="2" type="ORF">GCM10017083_07130</name>
</gene>
<feature type="transmembrane region" description="Helical" evidence="1">
    <location>
        <begin position="108"/>
        <end position="127"/>
    </location>
</feature>
<feature type="transmembrane region" description="Helical" evidence="1">
    <location>
        <begin position="64"/>
        <end position="88"/>
    </location>
</feature>
<keyword evidence="1" id="KW-1133">Transmembrane helix</keyword>
<name>A0A918XPI7_9PROT</name>
<reference evidence="2" key="1">
    <citation type="journal article" date="2014" name="Int. J. Syst. Evol. Microbiol.">
        <title>Complete genome sequence of Corynebacterium casei LMG S-19264T (=DSM 44701T), isolated from a smear-ripened cheese.</title>
        <authorList>
            <consortium name="US DOE Joint Genome Institute (JGI-PGF)"/>
            <person name="Walter F."/>
            <person name="Albersmeier A."/>
            <person name="Kalinowski J."/>
            <person name="Ruckert C."/>
        </authorList>
    </citation>
    <scope>NUCLEOTIDE SEQUENCE</scope>
    <source>
        <strain evidence="2">KCTC 42651</strain>
    </source>
</reference>
<evidence type="ECO:0000313" key="3">
    <source>
        <dbReference type="Proteomes" id="UP000630353"/>
    </source>
</evidence>
<reference evidence="2" key="2">
    <citation type="submission" date="2020-09" db="EMBL/GenBank/DDBJ databases">
        <authorList>
            <person name="Sun Q."/>
            <person name="Kim S."/>
        </authorList>
    </citation>
    <scope>NUCLEOTIDE SEQUENCE</scope>
    <source>
        <strain evidence="2">KCTC 42651</strain>
    </source>
</reference>
<dbReference type="RefSeq" id="WP_189987564.1">
    <property type="nucleotide sequence ID" value="NZ_BMZS01000002.1"/>
</dbReference>
<protein>
    <submittedName>
        <fullName evidence="2">Uncharacterized protein</fullName>
    </submittedName>
</protein>
<sequence>MTGQADRIFGVEPSSFGRSADTVIVLVLVLDLLAYVPLALFVLFPVQFALLLGSSGEMGEVERAWIAMSLLAVMAFFVFCLNITAGYAVSLVVDSAKLRAVLRMSIHAAVWSFLVAVALSLTTALMWF</sequence>
<keyword evidence="1" id="KW-0812">Transmembrane</keyword>
<keyword evidence="1" id="KW-0472">Membrane</keyword>
<evidence type="ECO:0000256" key="1">
    <source>
        <dbReference type="SAM" id="Phobius"/>
    </source>
</evidence>
<keyword evidence="3" id="KW-1185">Reference proteome</keyword>
<organism evidence="2 3">
    <name type="scientific">Thalassobaculum fulvum</name>
    <dbReference type="NCBI Taxonomy" id="1633335"/>
    <lineage>
        <taxon>Bacteria</taxon>
        <taxon>Pseudomonadati</taxon>
        <taxon>Pseudomonadota</taxon>
        <taxon>Alphaproteobacteria</taxon>
        <taxon>Rhodospirillales</taxon>
        <taxon>Thalassobaculaceae</taxon>
        <taxon>Thalassobaculum</taxon>
    </lineage>
</organism>
<accession>A0A918XPI7</accession>
<dbReference type="Proteomes" id="UP000630353">
    <property type="component" value="Unassembled WGS sequence"/>
</dbReference>
<comment type="caution">
    <text evidence="2">The sequence shown here is derived from an EMBL/GenBank/DDBJ whole genome shotgun (WGS) entry which is preliminary data.</text>
</comment>
<dbReference type="AlphaFoldDB" id="A0A918XPI7"/>
<proteinExistence type="predicted"/>